<dbReference type="Pfam" id="PF03205">
    <property type="entry name" value="MobB"/>
    <property type="match status" value="1"/>
</dbReference>
<evidence type="ECO:0000259" key="1">
    <source>
        <dbReference type="Pfam" id="PF03205"/>
    </source>
</evidence>
<feature type="domain" description="Molybdopterin-guanine dinucleotide biosynthesis protein B (MobB)" evidence="1">
    <location>
        <begin position="25"/>
        <end position="158"/>
    </location>
</feature>
<dbReference type="InterPro" id="IPR004435">
    <property type="entry name" value="MobB_dom"/>
</dbReference>
<gene>
    <name evidence="2" type="primary">mobB</name>
    <name evidence="2" type="ORF">B6N23_16815</name>
</gene>
<accession>A0ABY9H4E8</accession>
<dbReference type="InterPro" id="IPR052539">
    <property type="entry name" value="MGD_biosynthesis_adapter"/>
</dbReference>
<dbReference type="NCBIfam" id="TIGR00176">
    <property type="entry name" value="mobB"/>
    <property type="match status" value="1"/>
</dbReference>
<reference evidence="2 3" key="1">
    <citation type="submission" date="2023-08" db="EMBL/GenBank/DDBJ databases">
        <title>Transcriptome Analysis of Halomonas alkalicola CICC 11012s to Identify the Genes Involved in Alkaline Tolerances.</title>
        <authorList>
            <person name="Zhai L."/>
        </authorList>
    </citation>
    <scope>NUCLEOTIDE SEQUENCE [LARGE SCALE GENOMIC DNA]</scope>
    <source>
        <strain evidence="2 3">CICC 11012s</strain>
    </source>
</reference>
<sequence length="207" mass="22124">MSATDDPNPIPSAAPLPLDAAMPLLGIAAWSGTGKTTLLEALLPRLAERGLRVAVIKHAHHTFDVDQPGKDSHRLRQAGAAPMLVASRERLALMMETPGQQEPDLARLVALVATQAPDLVLVEGFKAWPLPKLELHRPALGKPLRVAEDPWVRAVASDAPLTLPEGVEALDLNDLAALADWIAAWPARWPAERRPRAPATARGVAAP</sequence>
<proteinExistence type="predicted"/>
<organism evidence="2 3">
    <name type="scientific">Halomonas alkalicola</name>
    <dbReference type="NCBI Taxonomy" id="1930622"/>
    <lineage>
        <taxon>Bacteria</taxon>
        <taxon>Pseudomonadati</taxon>
        <taxon>Pseudomonadota</taxon>
        <taxon>Gammaproteobacteria</taxon>
        <taxon>Oceanospirillales</taxon>
        <taxon>Halomonadaceae</taxon>
        <taxon>Halomonas</taxon>
    </lineage>
</organism>
<dbReference type="EMBL" id="CP131913">
    <property type="protein sequence ID" value="WLI73349.1"/>
    <property type="molecule type" value="Genomic_DNA"/>
</dbReference>
<dbReference type="PANTHER" id="PTHR40072">
    <property type="entry name" value="MOLYBDOPTERIN-GUANINE DINUCLEOTIDE BIOSYNTHESIS ADAPTER PROTEIN-RELATED"/>
    <property type="match status" value="1"/>
</dbReference>
<dbReference type="Proteomes" id="UP001235344">
    <property type="component" value="Chromosome"/>
</dbReference>
<dbReference type="RefSeq" id="WP_305500915.1">
    <property type="nucleotide sequence ID" value="NZ_CP131913.1"/>
</dbReference>
<keyword evidence="3" id="KW-1185">Reference proteome</keyword>
<dbReference type="Gene3D" id="3.40.50.300">
    <property type="entry name" value="P-loop containing nucleotide triphosphate hydrolases"/>
    <property type="match status" value="1"/>
</dbReference>
<evidence type="ECO:0000313" key="2">
    <source>
        <dbReference type="EMBL" id="WLI73349.1"/>
    </source>
</evidence>
<protein>
    <submittedName>
        <fullName evidence="2">Molybdopterin-guanine dinucleotide biosynthesis protein B</fullName>
    </submittedName>
</protein>
<dbReference type="PANTHER" id="PTHR40072:SF1">
    <property type="entry name" value="MOLYBDOPTERIN-GUANINE DINUCLEOTIDE BIOSYNTHESIS ADAPTER PROTEIN"/>
    <property type="match status" value="1"/>
</dbReference>
<dbReference type="InterPro" id="IPR027417">
    <property type="entry name" value="P-loop_NTPase"/>
</dbReference>
<dbReference type="CDD" id="cd03116">
    <property type="entry name" value="MobB"/>
    <property type="match status" value="1"/>
</dbReference>
<name>A0ABY9H4E8_9GAMM</name>
<evidence type="ECO:0000313" key="3">
    <source>
        <dbReference type="Proteomes" id="UP001235344"/>
    </source>
</evidence>
<dbReference type="SUPFAM" id="SSF52540">
    <property type="entry name" value="P-loop containing nucleoside triphosphate hydrolases"/>
    <property type="match status" value="1"/>
</dbReference>